<dbReference type="GO" id="GO:0020037">
    <property type="term" value="F:heme binding"/>
    <property type="evidence" value="ECO:0007669"/>
    <property type="project" value="InterPro"/>
</dbReference>
<dbReference type="InterPro" id="IPR051459">
    <property type="entry name" value="Cytochrome_c-type_DH"/>
</dbReference>
<dbReference type="RefSeq" id="WP_058373633.1">
    <property type="nucleotide sequence ID" value="NZ_CP011034.1"/>
</dbReference>
<feature type="domain" description="Cytochrome c" evidence="5">
    <location>
        <begin position="184"/>
        <end position="277"/>
    </location>
</feature>
<dbReference type="GO" id="GO:0009055">
    <property type="term" value="F:electron transfer activity"/>
    <property type="evidence" value="ECO:0007669"/>
    <property type="project" value="InterPro"/>
</dbReference>
<organism evidence="6">
    <name type="scientific">Pseudoalteromonas translucida KMM 520</name>
    <dbReference type="NCBI Taxonomy" id="1315283"/>
    <lineage>
        <taxon>Bacteria</taxon>
        <taxon>Pseudomonadati</taxon>
        <taxon>Pseudomonadota</taxon>
        <taxon>Gammaproteobacteria</taxon>
        <taxon>Alteromonadales</taxon>
        <taxon>Pseudoalteromonadaceae</taxon>
        <taxon>Pseudoalteromonas</taxon>
    </lineage>
</organism>
<dbReference type="EMBL" id="CP011034">
    <property type="protein sequence ID" value="ALS33371.1"/>
    <property type="molecule type" value="Genomic_DNA"/>
</dbReference>
<keyword evidence="3 4" id="KW-0408">Iron</keyword>
<dbReference type="GO" id="GO:0046872">
    <property type="term" value="F:metal ion binding"/>
    <property type="evidence" value="ECO:0007669"/>
    <property type="project" value="UniProtKB-KW"/>
</dbReference>
<dbReference type="PROSITE" id="PS51007">
    <property type="entry name" value="CYTC"/>
    <property type="match status" value="1"/>
</dbReference>
<evidence type="ECO:0000259" key="5">
    <source>
        <dbReference type="PROSITE" id="PS51007"/>
    </source>
</evidence>
<dbReference type="PATRIC" id="fig|1315283.4.peg.1963"/>
<dbReference type="InterPro" id="IPR036909">
    <property type="entry name" value="Cyt_c-like_dom_sf"/>
</dbReference>
<dbReference type="Gene3D" id="1.10.760.10">
    <property type="entry name" value="Cytochrome c-like domain"/>
    <property type="match status" value="2"/>
</dbReference>
<dbReference type="Proteomes" id="UP000065261">
    <property type="component" value="Chromosome I"/>
</dbReference>
<dbReference type="PANTHER" id="PTHR35008:SF4">
    <property type="entry name" value="BLL4482 PROTEIN"/>
    <property type="match status" value="1"/>
</dbReference>
<name>A0A0U2WNA8_9GAMM</name>
<gene>
    <name evidence="6" type="ORF">PTRA_a2262</name>
</gene>
<dbReference type="PANTHER" id="PTHR35008">
    <property type="entry name" value="BLL4482 PROTEIN-RELATED"/>
    <property type="match status" value="1"/>
</dbReference>
<protein>
    <recommendedName>
        <fullName evidence="5">Cytochrome c domain-containing protein</fullName>
    </recommendedName>
</protein>
<dbReference type="Pfam" id="PF13442">
    <property type="entry name" value="Cytochrome_CBB3"/>
    <property type="match status" value="1"/>
</dbReference>
<evidence type="ECO:0000256" key="3">
    <source>
        <dbReference type="ARBA" id="ARBA00023004"/>
    </source>
</evidence>
<keyword evidence="2 4" id="KW-0479">Metal-binding</keyword>
<evidence type="ECO:0000256" key="4">
    <source>
        <dbReference type="PROSITE-ProRule" id="PRU00433"/>
    </source>
</evidence>
<dbReference type="KEGG" id="ptn:PTRA_a2262"/>
<evidence type="ECO:0000256" key="2">
    <source>
        <dbReference type="ARBA" id="ARBA00022723"/>
    </source>
</evidence>
<accession>A0A0U2WNA8</accession>
<dbReference type="AlphaFoldDB" id="A0A0U2WNA8"/>
<evidence type="ECO:0000313" key="7">
    <source>
        <dbReference type="Proteomes" id="UP000065261"/>
    </source>
</evidence>
<proteinExistence type="predicted"/>
<keyword evidence="1 4" id="KW-0349">Heme</keyword>
<evidence type="ECO:0000313" key="6">
    <source>
        <dbReference type="EMBL" id="ALS33371.1"/>
    </source>
</evidence>
<evidence type="ECO:0000256" key="1">
    <source>
        <dbReference type="ARBA" id="ARBA00022617"/>
    </source>
</evidence>
<reference evidence="6 7" key="1">
    <citation type="submission" date="2015-03" db="EMBL/GenBank/DDBJ databases">
        <authorList>
            <person name="Murphy D."/>
        </authorList>
    </citation>
    <scope>NUCLEOTIDE SEQUENCE [LARGE SCALE GENOMIC DNA]</scope>
    <source>
        <strain evidence="6 7">KMM 520</strain>
    </source>
</reference>
<dbReference type="InterPro" id="IPR009056">
    <property type="entry name" value="Cyt_c-like_dom"/>
</dbReference>
<dbReference type="SUPFAM" id="SSF46626">
    <property type="entry name" value="Cytochrome c"/>
    <property type="match status" value="2"/>
</dbReference>
<dbReference type="OrthoDB" id="9779283at2"/>
<dbReference type="Pfam" id="PF21342">
    <property type="entry name" value="SoxA-TsdA_cyt-c"/>
    <property type="match status" value="1"/>
</dbReference>
<sequence>MNKLLGISVLVVAISVAAYMGYESRFYDAPDAKTYDVIDAEGKVVDQFIIPKITDVVGHKDEEAILYGMRLLNETARLLPENVGNGLNCNSCHMGQGKRELGAPYINTYNRYPRFNPRAQRVLDLNERINGCFQRSMNGKPIPIDSPEMQGMHAYMKWLGGDVAPGNTVKLTSLEFFKVGKYTANANNGAQVYAAQCGTCHGSDGEGIKDQFGDYIFPPLWGDDSFNIGAGMARASRAGAFVIHNMPLSVSREAPLGQITLSEQEVVDVVEYFTKKPRPDFADKVNDWPGMDNPADSRY</sequence>